<evidence type="ECO:0000313" key="2">
    <source>
        <dbReference type="Proteomes" id="UP000244180"/>
    </source>
</evidence>
<evidence type="ECO:0000313" key="1">
    <source>
        <dbReference type="EMBL" id="PTQ52832.1"/>
    </source>
</evidence>
<protein>
    <submittedName>
        <fullName evidence="1">Uncharacterized protein</fullName>
    </submittedName>
</protein>
<gene>
    <name evidence="1" type="ORF">HSCHL_2611</name>
</gene>
<reference evidence="1 2" key="1">
    <citation type="submission" date="2017-08" db="EMBL/GenBank/DDBJ databases">
        <title>Burning lignite coal seam in the remote Altai Mountains harbors a hydrogen-driven thermophilic microbial community.</title>
        <authorList>
            <person name="Kadnikov V.V."/>
            <person name="Mardanov A.V."/>
            <person name="Ivasenko D."/>
            <person name="Beletsky A.V."/>
            <person name="Karnachuk O.V."/>
            <person name="Ravin N.V."/>
        </authorList>
    </citation>
    <scope>NUCLEOTIDE SEQUENCE [LARGE SCALE GENOMIC DNA]</scope>
    <source>
        <strain evidence="1">AL33</strain>
    </source>
</reference>
<name>A0A2T5G9H8_HYDSH</name>
<accession>A0A2T5G9H8</accession>
<dbReference type="EMBL" id="PEBV01000021">
    <property type="protein sequence ID" value="PTQ52832.1"/>
    <property type="molecule type" value="Genomic_DNA"/>
</dbReference>
<dbReference type="AlphaFoldDB" id="A0A2T5G9H8"/>
<organism evidence="1 2">
    <name type="scientific">Hydrogenibacillus schlegelii</name>
    <name type="common">Bacillus schlegelii</name>
    <dbReference type="NCBI Taxonomy" id="1484"/>
    <lineage>
        <taxon>Bacteria</taxon>
        <taxon>Bacillati</taxon>
        <taxon>Bacillota</taxon>
        <taxon>Bacilli</taxon>
        <taxon>Bacillales</taxon>
        <taxon>Bacillales Family X. Incertae Sedis</taxon>
        <taxon>Hydrogenibacillus</taxon>
    </lineage>
</organism>
<dbReference type="Proteomes" id="UP000244180">
    <property type="component" value="Unassembled WGS sequence"/>
</dbReference>
<comment type="caution">
    <text evidence="1">The sequence shown here is derived from an EMBL/GenBank/DDBJ whole genome shotgun (WGS) entry which is preliminary data.</text>
</comment>
<sequence length="40" mass="4504">MSTPAMRAIVSLLCFQISEWLPGAAPSVRTPERSRRKRGF</sequence>
<proteinExistence type="predicted"/>